<gene>
    <name evidence="2" type="ORF">JMJ35_001430</name>
</gene>
<protein>
    <submittedName>
        <fullName evidence="2">Uncharacterized protein</fullName>
    </submittedName>
</protein>
<proteinExistence type="predicted"/>
<sequence>MLQDRGMGRLRPNASLASASTSEYTTVTNGFTLTSPSVYVAYMNIGATSSCPDYTTTGRLYNVTRGYDPASLFTDPCGYGYGNWKTINYSNLQYPAAPAAARANNYGCTVPPVGEENGYIGYYHGMVPWGTGNPAATPLFSVPDDVTLVNTSWQTCSVTSYGVWDPPMILTKETAMVPAAPTLTQQLIATPRSPISTPYGPPTVVPSVEDPKTDAPQLLPPIPSGNADPNSPTGYSFSSSSNPTSDASQLLPQMPPENSDPNPPAGDSPFSSSGPTDNAPPSENASNDDSASDATSATLPSTQIYQPAQRITGSASSSIASPIVKIQSPAPSPSPGLRLPAQPAFKDAKFALSPVAPIVLPQTNTAGGQMMPADPDFISLPATTSISGQGGIDIASAAVELDISSQSVIDAPTIGSTTIPLSAVSSGIFTVGGQVVTAESNAIFMEGVSITPAGPGRTIGGTRVSLGSSGLLVVGSSSILLSAEQASPTVFTVGEQVVTAESNAVFMKGVSITPAGPGRTIGGTRVSLGSSGLLVVGSSSILLSAEQASPTVFTVGGQVVTAESNAVFMKGVSIEPAGPGTTIGGIRVSLGSLGLLEVGSSKILLSAEQALPTVFTVGSEVFTPNPTAISMNGRTITAGGPGVTIAGTTVSLGSSGLLEVGSSTITLSAEQALPTVFTVGGEVFTPNPTAIAMDGTTITAGGPGATIAGTPVDLQASGSLVIGNSTFAVIPTNVSTSPADPILEGQATNRGRKLAIL</sequence>
<dbReference type="EMBL" id="JAFEKC020000002">
    <property type="protein sequence ID" value="KAK0516827.1"/>
    <property type="molecule type" value="Genomic_DNA"/>
</dbReference>
<feature type="compositionally biased region" description="Polar residues" evidence="1">
    <location>
        <begin position="269"/>
        <end position="283"/>
    </location>
</feature>
<reference evidence="2" key="1">
    <citation type="submission" date="2023-03" db="EMBL/GenBank/DDBJ databases">
        <title>Complete genome of Cladonia borealis.</title>
        <authorList>
            <person name="Park H."/>
        </authorList>
    </citation>
    <scope>NUCLEOTIDE SEQUENCE</scope>
    <source>
        <strain evidence="2">ANT050790</strain>
    </source>
</reference>
<keyword evidence="3" id="KW-1185">Reference proteome</keyword>
<feature type="region of interest" description="Disordered" evidence="1">
    <location>
        <begin position="189"/>
        <end position="313"/>
    </location>
</feature>
<comment type="caution">
    <text evidence="2">The sequence shown here is derived from an EMBL/GenBank/DDBJ whole genome shotgun (WGS) entry which is preliminary data.</text>
</comment>
<evidence type="ECO:0000313" key="2">
    <source>
        <dbReference type="EMBL" id="KAK0516827.1"/>
    </source>
</evidence>
<feature type="compositionally biased region" description="Polar residues" evidence="1">
    <location>
        <begin position="299"/>
        <end position="313"/>
    </location>
</feature>
<feature type="compositionally biased region" description="Low complexity" evidence="1">
    <location>
        <begin position="284"/>
        <end position="298"/>
    </location>
</feature>
<dbReference type="Proteomes" id="UP001166286">
    <property type="component" value="Unassembled WGS sequence"/>
</dbReference>
<evidence type="ECO:0000313" key="3">
    <source>
        <dbReference type="Proteomes" id="UP001166286"/>
    </source>
</evidence>
<feature type="compositionally biased region" description="Polar residues" evidence="1">
    <location>
        <begin position="227"/>
        <end position="251"/>
    </location>
</feature>
<dbReference type="AlphaFoldDB" id="A0AA39R8F6"/>
<accession>A0AA39R8F6</accession>
<name>A0AA39R8F6_9LECA</name>
<evidence type="ECO:0000256" key="1">
    <source>
        <dbReference type="SAM" id="MobiDB-lite"/>
    </source>
</evidence>
<organism evidence="2 3">
    <name type="scientific">Cladonia borealis</name>
    <dbReference type="NCBI Taxonomy" id="184061"/>
    <lineage>
        <taxon>Eukaryota</taxon>
        <taxon>Fungi</taxon>
        <taxon>Dikarya</taxon>
        <taxon>Ascomycota</taxon>
        <taxon>Pezizomycotina</taxon>
        <taxon>Lecanoromycetes</taxon>
        <taxon>OSLEUM clade</taxon>
        <taxon>Lecanoromycetidae</taxon>
        <taxon>Lecanorales</taxon>
        <taxon>Lecanorineae</taxon>
        <taxon>Cladoniaceae</taxon>
        <taxon>Cladonia</taxon>
    </lineage>
</organism>